<dbReference type="Proteomes" id="UP000524007">
    <property type="component" value="Unassembled WGS sequence"/>
</dbReference>
<keyword evidence="4" id="KW-0479">Metal-binding</keyword>
<dbReference type="Gene3D" id="3.30.70.270">
    <property type="match status" value="1"/>
</dbReference>
<evidence type="ECO:0000313" key="11">
    <source>
        <dbReference type="Proteomes" id="UP000524007"/>
    </source>
</evidence>
<reference evidence="10 11" key="1">
    <citation type="submission" date="2019-09" db="EMBL/GenBank/DDBJ databases">
        <title>Bird 10,000 Genomes (B10K) Project - Family phase.</title>
        <authorList>
            <person name="Zhang G."/>
        </authorList>
    </citation>
    <scope>NUCLEOTIDE SEQUENCE [LARGE SCALE GENOMIC DNA]</scope>
    <source>
        <strain evidence="10">B10K-DU-002-43</strain>
        <tissue evidence="10">Muscle</tissue>
    </source>
</reference>
<proteinExistence type="predicted"/>
<dbReference type="GO" id="GO:0004519">
    <property type="term" value="F:endonuclease activity"/>
    <property type="evidence" value="ECO:0007669"/>
    <property type="project" value="UniProtKB-KW"/>
</dbReference>
<dbReference type="AlphaFoldDB" id="A0A7L2A6U1"/>
<feature type="domain" description="Integrase-type" evidence="9">
    <location>
        <begin position="45"/>
        <end position="86"/>
    </location>
</feature>
<evidence type="ECO:0000256" key="5">
    <source>
        <dbReference type="ARBA" id="ARBA00022759"/>
    </source>
</evidence>
<gene>
    <name evidence="10" type="primary">Ervk8_1</name>
    <name evidence="10" type="ORF">LEILUT_R15354</name>
</gene>
<dbReference type="GO" id="GO:0008270">
    <property type="term" value="F:zinc ion binding"/>
    <property type="evidence" value="ECO:0007669"/>
    <property type="project" value="UniProtKB-KW"/>
</dbReference>
<sequence length="105" mass="11585">IGALQPGMPAPSMLPKDWDLLIVDLKDCFFTIDLHPADTLRFAFTLPAINRKVHARFHQNANGLHRAYRITIDEARGIVRACPECAAINQEVGLGIGVNPRGLRS</sequence>
<protein>
    <submittedName>
        <fullName evidence="10">POK8 protein</fullName>
    </submittedName>
</protein>
<feature type="non-terminal residue" evidence="10">
    <location>
        <position position="1"/>
    </location>
</feature>
<evidence type="ECO:0000256" key="2">
    <source>
        <dbReference type="ARBA" id="ARBA00022695"/>
    </source>
</evidence>
<organism evidence="10 11">
    <name type="scientific">Leiothrix lutea</name>
    <name type="common">Red-billed leiothrix</name>
    <name type="synonym">Sylvia lutea</name>
    <dbReference type="NCBI Taxonomy" id="36275"/>
    <lineage>
        <taxon>Eukaryota</taxon>
        <taxon>Metazoa</taxon>
        <taxon>Chordata</taxon>
        <taxon>Craniata</taxon>
        <taxon>Vertebrata</taxon>
        <taxon>Euteleostomi</taxon>
        <taxon>Archelosauria</taxon>
        <taxon>Archosauria</taxon>
        <taxon>Dinosauria</taxon>
        <taxon>Saurischia</taxon>
        <taxon>Theropoda</taxon>
        <taxon>Coelurosauria</taxon>
        <taxon>Aves</taxon>
        <taxon>Neognathae</taxon>
        <taxon>Neoaves</taxon>
        <taxon>Telluraves</taxon>
        <taxon>Australaves</taxon>
        <taxon>Passeriformes</taxon>
        <taxon>Sylvioidea</taxon>
        <taxon>Leiothrichidae</taxon>
        <taxon>Leiothrix</taxon>
    </lineage>
</organism>
<accession>A0A7L2A6U1</accession>
<dbReference type="InterPro" id="IPR043502">
    <property type="entry name" value="DNA/RNA_pol_sf"/>
</dbReference>
<comment type="caution">
    <text evidence="10">The sequence shown here is derived from an EMBL/GenBank/DDBJ whole genome shotgun (WGS) entry which is preliminary data.</text>
</comment>
<keyword evidence="8" id="KW-0863">Zinc-finger</keyword>
<keyword evidence="8" id="KW-0862">Zinc</keyword>
<evidence type="ECO:0000256" key="4">
    <source>
        <dbReference type="ARBA" id="ARBA00022723"/>
    </source>
</evidence>
<dbReference type="Pfam" id="PF02022">
    <property type="entry name" value="Integrase_Zn"/>
    <property type="match status" value="1"/>
</dbReference>
<keyword evidence="5" id="KW-0255">Endonuclease</keyword>
<evidence type="ECO:0000259" key="9">
    <source>
        <dbReference type="PROSITE" id="PS50876"/>
    </source>
</evidence>
<keyword evidence="6" id="KW-0378">Hydrolase</keyword>
<dbReference type="EMBL" id="VXBY01003825">
    <property type="protein sequence ID" value="NXP40944.1"/>
    <property type="molecule type" value="Genomic_DNA"/>
</dbReference>
<dbReference type="Gene3D" id="1.10.10.200">
    <property type="match status" value="1"/>
</dbReference>
<name>A0A7L2A6U1_LEILU</name>
<keyword evidence="1" id="KW-0808">Transferase</keyword>
<evidence type="ECO:0000256" key="7">
    <source>
        <dbReference type="ARBA" id="ARBA00022918"/>
    </source>
</evidence>
<evidence type="ECO:0000313" key="10">
    <source>
        <dbReference type="EMBL" id="NXP40944.1"/>
    </source>
</evidence>
<dbReference type="GO" id="GO:0003964">
    <property type="term" value="F:RNA-directed DNA polymerase activity"/>
    <property type="evidence" value="ECO:0007669"/>
    <property type="project" value="UniProtKB-KW"/>
</dbReference>
<dbReference type="GO" id="GO:0016787">
    <property type="term" value="F:hydrolase activity"/>
    <property type="evidence" value="ECO:0007669"/>
    <property type="project" value="UniProtKB-KW"/>
</dbReference>
<dbReference type="InterPro" id="IPR043128">
    <property type="entry name" value="Rev_trsase/Diguanyl_cyclase"/>
</dbReference>
<dbReference type="PANTHER" id="PTHR41694:SF3">
    <property type="entry name" value="RNA-DIRECTED DNA POLYMERASE-RELATED"/>
    <property type="match status" value="1"/>
</dbReference>
<evidence type="ECO:0000256" key="1">
    <source>
        <dbReference type="ARBA" id="ARBA00022679"/>
    </source>
</evidence>
<dbReference type="InterPro" id="IPR003308">
    <property type="entry name" value="Integrase_Zn-bd_dom_N"/>
</dbReference>
<evidence type="ECO:0000256" key="8">
    <source>
        <dbReference type="PROSITE-ProRule" id="PRU00450"/>
    </source>
</evidence>
<keyword evidence="7" id="KW-0695">RNA-directed DNA polymerase</keyword>
<feature type="non-terminal residue" evidence="10">
    <location>
        <position position="105"/>
    </location>
</feature>
<dbReference type="GO" id="GO:0035613">
    <property type="term" value="F:RNA stem-loop binding"/>
    <property type="evidence" value="ECO:0007669"/>
    <property type="project" value="TreeGrafter"/>
</dbReference>
<dbReference type="SUPFAM" id="SSF46919">
    <property type="entry name" value="N-terminal Zn binding domain of HIV integrase"/>
    <property type="match status" value="1"/>
</dbReference>
<keyword evidence="11" id="KW-1185">Reference proteome</keyword>
<dbReference type="SUPFAM" id="SSF56672">
    <property type="entry name" value="DNA/RNA polymerases"/>
    <property type="match status" value="1"/>
</dbReference>
<dbReference type="PANTHER" id="PTHR41694">
    <property type="entry name" value="ENDOGENOUS RETROVIRUS GROUP K MEMBER POL PROTEIN"/>
    <property type="match status" value="1"/>
</dbReference>
<evidence type="ECO:0000256" key="6">
    <source>
        <dbReference type="ARBA" id="ARBA00022801"/>
    </source>
</evidence>
<evidence type="ECO:0000256" key="3">
    <source>
        <dbReference type="ARBA" id="ARBA00022722"/>
    </source>
</evidence>
<keyword evidence="2" id="KW-0548">Nucleotidyltransferase</keyword>
<dbReference type="PROSITE" id="PS50876">
    <property type="entry name" value="ZF_INTEGRASE"/>
    <property type="match status" value="1"/>
</dbReference>
<dbReference type="InterPro" id="IPR017856">
    <property type="entry name" value="Integrase-like_N"/>
</dbReference>
<keyword evidence="3" id="KW-0540">Nuclease</keyword>